<dbReference type="GO" id="GO:0009697">
    <property type="term" value="P:salicylic acid biosynthetic process"/>
    <property type="evidence" value="ECO:0007669"/>
    <property type="project" value="TreeGrafter"/>
</dbReference>
<dbReference type="Proteomes" id="UP000199512">
    <property type="component" value="Unassembled WGS sequence"/>
</dbReference>
<gene>
    <name evidence="3" type="ORF">SAMN05216454_11146</name>
</gene>
<evidence type="ECO:0000313" key="3">
    <source>
        <dbReference type="EMBL" id="SEN76640.1"/>
    </source>
</evidence>
<dbReference type="NCBIfam" id="TIGR01805">
    <property type="entry name" value="CM_mono_grmpos"/>
    <property type="match status" value="1"/>
</dbReference>
<dbReference type="EMBL" id="FODF01000011">
    <property type="protein sequence ID" value="SEN76640.1"/>
    <property type="molecule type" value="Genomic_DNA"/>
</dbReference>
<dbReference type="GO" id="GO:0004106">
    <property type="term" value="F:chorismate mutase activity"/>
    <property type="evidence" value="ECO:0007669"/>
    <property type="project" value="InterPro"/>
</dbReference>
<keyword evidence="1" id="KW-0413">Isomerase</keyword>
<proteinExistence type="predicted"/>
<dbReference type="PANTHER" id="PTHR38041">
    <property type="entry name" value="CHORISMATE MUTASE"/>
    <property type="match status" value="1"/>
</dbReference>
<name>A0A1H8J767_9FIRM</name>
<dbReference type="GO" id="GO:0046417">
    <property type="term" value="P:chorismate metabolic process"/>
    <property type="evidence" value="ECO:0007669"/>
    <property type="project" value="InterPro"/>
</dbReference>
<feature type="domain" description="Chorismate mutase" evidence="2">
    <location>
        <begin position="1"/>
        <end position="88"/>
    </location>
</feature>
<dbReference type="OrthoDB" id="9802281at2"/>
<evidence type="ECO:0000256" key="1">
    <source>
        <dbReference type="ARBA" id="ARBA00023235"/>
    </source>
</evidence>
<dbReference type="RefSeq" id="WP_091975851.1">
    <property type="nucleotide sequence ID" value="NZ_CAUWDX010000003.1"/>
</dbReference>
<dbReference type="PROSITE" id="PS51168">
    <property type="entry name" value="CHORISMATE_MUT_2"/>
    <property type="match status" value="1"/>
</dbReference>
<dbReference type="InterPro" id="IPR002701">
    <property type="entry name" value="CM_II_prokaryot"/>
</dbReference>
<dbReference type="InterPro" id="IPR011279">
    <property type="entry name" value="Chorismate_mutase_GmP"/>
</dbReference>
<dbReference type="Pfam" id="PF01817">
    <property type="entry name" value="CM_2"/>
    <property type="match status" value="1"/>
</dbReference>
<evidence type="ECO:0000313" key="4">
    <source>
        <dbReference type="Proteomes" id="UP000199512"/>
    </source>
</evidence>
<dbReference type="STRING" id="215200.SAMN05216454_11146"/>
<protein>
    <submittedName>
        <fullName evidence="3">Chorismate mutase</fullName>
    </submittedName>
</protein>
<dbReference type="Gene3D" id="1.20.59.10">
    <property type="entry name" value="Chorismate mutase"/>
    <property type="match status" value="1"/>
</dbReference>
<dbReference type="SMART" id="SM00830">
    <property type="entry name" value="CM_2"/>
    <property type="match status" value="1"/>
</dbReference>
<sequence>MKVIANYREEIDSIDRELIALFEKRMDMARLVAEYKKENDMEIFHQAREREVINKCLEDLDNKEYEQYVIEFMKKVMDLSKKFQFNLIK</sequence>
<reference evidence="3 4" key="1">
    <citation type="submission" date="2016-10" db="EMBL/GenBank/DDBJ databases">
        <authorList>
            <person name="de Groot N.N."/>
        </authorList>
    </citation>
    <scope>NUCLEOTIDE SEQUENCE [LARGE SCALE GENOMIC DNA]</scope>
    <source>
        <strain evidence="3 4">Calf135</strain>
    </source>
</reference>
<dbReference type="InterPro" id="IPR051331">
    <property type="entry name" value="Chorismate_mutase-related"/>
</dbReference>
<dbReference type="InterPro" id="IPR036979">
    <property type="entry name" value="CM_dom_sf"/>
</dbReference>
<dbReference type="SUPFAM" id="SSF48600">
    <property type="entry name" value="Chorismate mutase II"/>
    <property type="match status" value="1"/>
</dbReference>
<keyword evidence="4" id="KW-1185">Reference proteome</keyword>
<dbReference type="InterPro" id="IPR036263">
    <property type="entry name" value="Chorismate_II_sf"/>
</dbReference>
<evidence type="ECO:0000259" key="2">
    <source>
        <dbReference type="PROSITE" id="PS51168"/>
    </source>
</evidence>
<accession>A0A1H8J767</accession>
<dbReference type="AlphaFoldDB" id="A0A1H8J767"/>
<organism evidence="3 4">
    <name type="scientific">Peptostreptococcus russellii</name>
    <dbReference type="NCBI Taxonomy" id="215200"/>
    <lineage>
        <taxon>Bacteria</taxon>
        <taxon>Bacillati</taxon>
        <taxon>Bacillota</taxon>
        <taxon>Clostridia</taxon>
        <taxon>Peptostreptococcales</taxon>
        <taxon>Peptostreptococcaceae</taxon>
        <taxon>Peptostreptococcus</taxon>
    </lineage>
</organism>
<dbReference type="PANTHER" id="PTHR38041:SF1">
    <property type="entry name" value="CHORISMATE MUTASE"/>
    <property type="match status" value="1"/>
</dbReference>